<dbReference type="RefSeq" id="WP_183547756.1">
    <property type="nucleotide sequence ID" value="NZ_BMQT01000005.1"/>
</dbReference>
<dbReference type="PANTHER" id="PTHR46190:SF1">
    <property type="entry name" value="SI:CH211-201H21.5"/>
    <property type="match status" value="1"/>
</dbReference>
<dbReference type="InterPro" id="IPR052775">
    <property type="entry name" value="IUN_hydrolase"/>
</dbReference>
<dbReference type="InterPro" id="IPR036452">
    <property type="entry name" value="Ribo_hydro-like"/>
</dbReference>
<gene>
    <name evidence="2" type="ORF">FHS12_003585</name>
</gene>
<dbReference type="EMBL" id="JACHXG010000007">
    <property type="protein sequence ID" value="MBB3090627.1"/>
    <property type="molecule type" value="Genomic_DNA"/>
</dbReference>
<dbReference type="Pfam" id="PF01156">
    <property type="entry name" value="IU_nuc_hydro"/>
    <property type="match status" value="1"/>
</dbReference>
<sequence length="303" mass="31685">MLLIDTDPGLDDAHALAMAFGRMPADELIVTTVAGNVGIDAVTRNAQHLVRAIAPGIPVARGAAAPLLGTPVEAPHIHGADGIAGFAWPDTDLGPLHPSHAAEVIIEAAQVHGKDLAVVALGPLTNLALAIRLEPGIIDQIGRVVSMGGSPSGRGNASVTAEFNVFADPVAAEIVYSTVRNHTVITWDLSLDNRFTRSELDGFWAGTTAAASTLRAIDAHRQSTEPQYDTASTFGRVDPLAMAVALDPSVVTAEDEHAVLVDTTDGLARGYTAVDWSDSVGERPKILIPRAIDRDRACALLTL</sequence>
<comment type="caution">
    <text evidence="2">The sequence shown here is derived from an EMBL/GenBank/DDBJ whole genome shotgun (WGS) entry which is preliminary data.</text>
</comment>
<name>A0A7W5FA09_9ACTN</name>
<evidence type="ECO:0000313" key="2">
    <source>
        <dbReference type="EMBL" id="MBB3090627.1"/>
    </source>
</evidence>
<keyword evidence="2" id="KW-0378">Hydrolase</keyword>
<evidence type="ECO:0000313" key="3">
    <source>
        <dbReference type="Proteomes" id="UP000577707"/>
    </source>
</evidence>
<evidence type="ECO:0000259" key="1">
    <source>
        <dbReference type="Pfam" id="PF01156"/>
    </source>
</evidence>
<keyword evidence="3" id="KW-1185">Reference proteome</keyword>
<proteinExistence type="predicted"/>
<dbReference type="SUPFAM" id="SSF53590">
    <property type="entry name" value="Nucleoside hydrolase"/>
    <property type="match status" value="1"/>
</dbReference>
<dbReference type="GO" id="GO:0016799">
    <property type="term" value="F:hydrolase activity, hydrolyzing N-glycosyl compounds"/>
    <property type="evidence" value="ECO:0007669"/>
    <property type="project" value="InterPro"/>
</dbReference>
<protein>
    <submittedName>
        <fullName evidence="2">Inosine-uridine nucleoside N-ribohydrolase</fullName>
    </submittedName>
</protein>
<feature type="domain" description="Inosine/uridine-preferring nucleoside hydrolase" evidence="1">
    <location>
        <begin position="2"/>
        <end position="296"/>
    </location>
</feature>
<reference evidence="2 3" key="1">
    <citation type="submission" date="2020-08" db="EMBL/GenBank/DDBJ databases">
        <title>Genomic Encyclopedia of Type Strains, Phase III (KMG-III): the genomes of soil and plant-associated and newly described type strains.</title>
        <authorList>
            <person name="Whitman W."/>
        </authorList>
    </citation>
    <scope>NUCLEOTIDE SEQUENCE [LARGE SCALE GENOMIC DNA]</scope>
    <source>
        <strain evidence="2 3">CECT 3302</strain>
    </source>
</reference>
<accession>A0A7W5FA09</accession>
<dbReference type="Gene3D" id="3.90.245.10">
    <property type="entry name" value="Ribonucleoside hydrolase-like"/>
    <property type="match status" value="1"/>
</dbReference>
<dbReference type="Proteomes" id="UP000577707">
    <property type="component" value="Unassembled WGS sequence"/>
</dbReference>
<dbReference type="InterPro" id="IPR001910">
    <property type="entry name" value="Inosine/uridine_hydrolase_dom"/>
</dbReference>
<dbReference type="PANTHER" id="PTHR46190">
    <property type="entry name" value="SI:CH211-201H21.5-RELATED"/>
    <property type="match status" value="1"/>
</dbReference>
<dbReference type="AlphaFoldDB" id="A0A7W5FA09"/>
<organism evidence="2 3">
    <name type="scientific">Nocardioides albus</name>
    <dbReference type="NCBI Taxonomy" id="1841"/>
    <lineage>
        <taxon>Bacteria</taxon>
        <taxon>Bacillati</taxon>
        <taxon>Actinomycetota</taxon>
        <taxon>Actinomycetes</taxon>
        <taxon>Propionibacteriales</taxon>
        <taxon>Nocardioidaceae</taxon>
        <taxon>Nocardioides</taxon>
    </lineage>
</organism>